<sequence>MPRESRGSTRDGESNLEKRELEVHGEKRKRKGTPEIPLKVILPSPDSLAAKQNGEHEVKRLKLSLRASVERPNGLPRETREALAVVIAQLCSEGREHAGIRVEAGLSHVESAGVPSRAQFHLPVPPLPPHFPSHVIYSFCAALHSLLLEVEPTGSPSGFSAERWALMQKTPQGGEWFTSAVDPREVQKTNKEGTLLETMAASGTQFVTIPSVGSTLFAPTFGPTFDSTYASGQGYYSTIEAMHERTRHKEWQRRTLKRSRIEETQWSGEGKGKKRETVDDILAENSDMIKELQAWQDIRVRKGVKEATEREQLVGELRLWKSHTDVQPRNY</sequence>
<dbReference type="AlphaFoldDB" id="A0AAW0Z6S0"/>
<protein>
    <submittedName>
        <fullName evidence="2">Uncharacterized protein</fullName>
    </submittedName>
</protein>
<gene>
    <name evidence="2" type="ORF">IAR55_000365</name>
</gene>
<dbReference type="GeneID" id="92177625"/>
<evidence type="ECO:0000313" key="2">
    <source>
        <dbReference type="EMBL" id="KAK8869797.1"/>
    </source>
</evidence>
<organism evidence="2 3">
    <name type="scientific">Kwoniella newhampshirensis</name>
    <dbReference type="NCBI Taxonomy" id="1651941"/>
    <lineage>
        <taxon>Eukaryota</taxon>
        <taxon>Fungi</taxon>
        <taxon>Dikarya</taxon>
        <taxon>Basidiomycota</taxon>
        <taxon>Agaricomycotina</taxon>
        <taxon>Tremellomycetes</taxon>
        <taxon>Tremellales</taxon>
        <taxon>Cryptococcaceae</taxon>
        <taxon>Kwoniella</taxon>
    </lineage>
</organism>
<proteinExistence type="predicted"/>
<dbReference type="Proteomes" id="UP001388673">
    <property type="component" value="Unassembled WGS sequence"/>
</dbReference>
<accession>A0AAW0Z6S0</accession>
<dbReference type="RefSeq" id="XP_066806043.1">
    <property type="nucleotide sequence ID" value="XM_066943501.1"/>
</dbReference>
<evidence type="ECO:0000313" key="3">
    <source>
        <dbReference type="Proteomes" id="UP001388673"/>
    </source>
</evidence>
<feature type="region of interest" description="Disordered" evidence="1">
    <location>
        <begin position="1"/>
        <end position="53"/>
    </location>
</feature>
<keyword evidence="3" id="KW-1185">Reference proteome</keyword>
<comment type="caution">
    <text evidence="2">The sequence shown here is derived from an EMBL/GenBank/DDBJ whole genome shotgun (WGS) entry which is preliminary data.</text>
</comment>
<dbReference type="EMBL" id="JBCAWK010000001">
    <property type="protein sequence ID" value="KAK8869797.1"/>
    <property type="molecule type" value="Genomic_DNA"/>
</dbReference>
<dbReference type="KEGG" id="kne:92177625"/>
<name>A0AAW0Z6S0_9TREE</name>
<reference evidence="2 3" key="1">
    <citation type="journal article" date="2024" name="bioRxiv">
        <title>Comparative genomics of Cryptococcus and Kwoniella reveals pathogenesis evolution and contrasting karyotype dynamics via intercentromeric recombination or chromosome fusion.</title>
        <authorList>
            <person name="Coelho M.A."/>
            <person name="David-Palma M."/>
            <person name="Shea T."/>
            <person name="Bowers K."/>
            <person name="McGinley-Smith S."/>
            <person name="Mohammad A.W."/>
            <person name="Gnirke A."/>
            <person name="Yurkov A.M."/>
            <person name="Nowrousian M."/>
            <person name="Sun S."/>
            <person name="Cuomo C.A."/>
            <person name="Heitman J."/>
        </authorList>
    </citation>
    <scope>NUCLEOTIDE SEQUENCE [LARGE SCALE GENOMIC DNA]</scope>
    <source>
        <strain evidence="2 3">CBS 13917</strain>
    </source>
</reference>
<evidence type="ECO:0000256" key="1">
    <source>
        <dbReference type="SAM" id="MobiDB-lite"/>
    </source>
</evidence>
<feature type="compositionally biased region" description="Basic and acidic residues" evidence="1">
    <location>
        <begin position="1"/>
        <end position="25"/>
    </location>
</feature>